<proteinExistence type="predicted"/>
<reference evidence="2" key="1">
    <citation type="submission" date="2016-11" db="EMBL/GenBank/DDBJ databases">
        <authorList>
            <person name="Varghese N."/>
            <person name="Submissions S."/>
        </authorList>
    </citation>
    <scope>NUCLEOTIDE SEQUENCE [LARGE SCALE GENOMIC DNA]</scope>
    <source>
        <strain evidence="2">DSM 19055</strain>
    </source>
</reference>
<sequence length="373" mass="43441">MKVLVSSTFDYSESEFNEVLFLLNSVPGAINFVNGGSVNENILQIISPDYMSDSPLTFEGFWSLINNYRILNKIDSADYVTLLTPKRNRPNWFSAFQGKNIFVDTNDWDFYTKKESKYGVAFSVVENLLQTLMNLNIKSLGSEPNIHRQTTGCINDLCQKKEDIMFKLRDCYICESCKNRIKKEKIAVPVILHLIHLMEYFRKQMVDNFSWLTEMEIDHVKVDSNGVLKIGDVTVEMGEQNKSIYFLFLITPEGIPTQNLDVHRDVLSRLYYRLKHPENQVKVSESVLEKERNINRSTVQESKMKEVKGAVKLLTENKRFREEKSKINRKIKEALGLKMSELYMIHNLNENDLKVYKVKIEQDNIFIDGKFIL</sequence>
<protein>
    <submittedName>
        <fullName evidence="1">Uncharacterized protein</fullName>
    </submittedName>
</protein>
<keyword evidence="2" id="KW-1185">Reference proteome</keyword>
<dbReference type="OrthoDB" id="1342667at2"/>
<accession>A0A1M5X4S7</accession>
<organism evidence="1 2">
    <name type="scientific">Chryseobacterium oranimense</name>
    <dbReference type="NCBI Taxonomy" id="421058"/>
    <lineage>
        <taxon>Bacteria</taxon>
        <taxon>Pseudomonadati</taxon>
        <taxon>Bacteroidota</taxon>
        <taxon>Flavobacteriia</taxon>
        <taxon>Flavobacteriales</taxon>
        <taxon>Weeksellaceae</taxon>
        <taxon>Chryseobacterium group</taxon>
        <taxon>Chryseobacterium</taxon>
    </lineage>
</organism>
<name>A0A1M5X4S7_9FLAO</name>
<dbReference type="RefSeq" id="WP_073066845.1">
    <property type="nucleotide sequence ID" value="NZ_FQWT01000009.1"/>
</dbReference>
<gene>
    <name evidence="1" type="ORF">SAMN05421866_4374</name>
</gene>
<dbReference type="EMBL" id="FQWT01000009">
    <property type="protein sequence ID" value="SHH94602.1"/>
    <property type="molecule type" value="Genomic_DNA"/>
</dbReference>
<dbReference type="AlphaFoldDB" id="A0A1M5X4S7"/>
<evidence type="ECO:0000313" key="2">
    <source>
        <dbReference type="Proteomes" id="UP000184047"/>
    </source>
</evidence>
<evidence type="ECO:0000313" key="1">
    <source>
        <dbReference type="EMBL" id="SHH94602.1"/>
    </source>
</evidence>
<dbReference type="Proteomes" id="UP000184047">
    <property type="component" value="Unassembled WGS sequence"/>
</dbReference>